<dbReference type="InterPro" id="IPR002539">
    <property type="entry name" value="MaoC-like_dom"/>
</dbReference>
<protein>
    <submittedName>
        <fullName evidence="2">MaoC family dehydratase</fullName>
    </submittedName>
</protein>
<dbReference type="InterPro" id="IPR052342">
    <property type="entry name" value="MCH/BMMD"/>
</dbReference>
<dbReference type="RefSeq" id="WP_189619219.1">
    <property type="nucleotide sequence ID" value="NZ_BMZA01000001.1"/>
</dbReference>
<evidence type="ECO:0000259" key="1">
    <source>
        <dbReference type="Pfam" id="PF01575"/>
    </source>
</evidence>
<dbReference type="PANTHER" id="PTHR43664:SF1">
    <property type="entry name" value="BETA-METHYLMALYL-COA DEHYDRATASE"/>
    <property type="match status" value="1"/>
</dbReference>
<dbReference type="Proteomes" id="UP000648075">
    <property type="component" value="Unassembled WGS sequence"/>
</dbReference>
<dbReference type="EMBL" id="BMZA01000001">
    <property type="protein sequence ID" value="GGY90826.1"/>
    <property type="molecule type" value="Genomic_DNA"/>
</dbReference>
<evidence type="ECO:0000313" key="2">
    <source>
        <dbReference type="EMBL" id="GGY90826.1"/>
    </source>
</evidence>
<organism evidence="2 3">
    <name type="scientific">Novosphingobium colocasiae</name>
    <dbReference type="NCBI Taxonomy" id="1256513"/>
    <lineage>
        <taxon>Bacteria</taxon>
        <taxon>Pseudomonadati</taxon>
        <taxon>Pseudomonadota</taxon>
        <taxon>Alphaproteobacteria</taxon>
        <taxon>Sphingomonadales</taxon>
        <taxon>Sphingomonadaceae</taxon>
        <taxon>Novosphingobium</taxon>
    </lineage>
</organism>
<dbReference type="InterPro" id="IPR029069">
    <property type="entry name" value="HotDog_dom_sf"/>
</dbReference>
<reference evidence="2" key="1">
    <citation type="journal article" date="2014" name="Int. J. Syst. Evol. Microbiol.">
        <title>Complete genome sequence of Corynebacterium casei LMG S-19264T (=DSM 44701T), isolated from a smear-ripened cheese.</title>
        <authorList>
            <consortium name="US DOE Joint Genome Institute (JGI-PGF)"/>
            <person name="Walter F."/>
            <person name="Albersmeier A."/>
            <person name="Kalinowski J."/>
            <person name="Ruckert C."/>
        </authorList>
    </citation>
    <scope>NUCLEOTIDE SEQUENCE</scope>
    <source>
        <strain evidence="2">KCTC 32255</strain>
    </source>
</reference>
<sequence>MARNFVDPEPKWFEDFELGDVMTTRGRTVDIGDITTFAGLTGDHYQLHTDAAFMAGNRFGQRIAHGPLTFTLAVGLIGLSGFYGDAIAALIEITALKAMKPVFAGDTVHVVATVVTHDASGPKYGTLGVNYSVRNQNDEEVMSFLQTMLAKRRQGEN</sequence>
<keyword evidence="3" id="KW-1185">Reference proteome</keyword>
<proteinExistence type="predicted"/>
<gene>
    <name evidence="2" type="ORF">GCM10011614_01880</name>
</gene>
<feature type="domain" description="MaoC-like" evidence="1">
    <location>
        <begin position="23"/>
        <end position="118"/>
    </location>
</feature>
<reference evidence="2" key="2">
    <citation type="submission" date="2020-09" db="EMBL/GenBank/DDBJ databases">
        <authorList>
            <person name="Sun Q."/>
            <person name="Kim S."/>
        </authorList>
    </citation>
    <scope>NUCLEOTIDE SEQUENCE</scope>
    <source>
        <strain evidence="2">KCTC 32255</strain>
    </source>
</reference>
<name>A0A918UD73_9SPHN</name>
<dbReference type="Gene3D" id="3.10.129.10">
    <property type="entry name" value="Hotdog Thioesterase"/>
    <property type="match status" value="1"/>
</dbReference>
<dbReference type="SUPFAM" id="SSF54637">
    <property type="entry name" value="Thioesterase/thiol ester dehydrase-isomerase"/>
    <property type="match status" value="1"/>
</dbReference>
<dbReference type="PANTHER" id="PTHR43664">
    <property type="entry name" value="MONOAMINE OXIDASE-RELATED"/>
    <property type="match status" value="1"/>
</dbReference>
<dbReference type="AlphaFoldDB" id="A0A918UD73"/>
<accession>A0A918UD73</accession>
<evidence type="ECO:0000313" key="3">
    <source>
        <dbReference type="Proteomes" id="UP000648075"/>
    </source>
</evidence>
<dbReference type="Pfam" id="PF01575">
    <property type="entry name" value="MaoC_dehydratas"/>
    <property type="match status" value="1"/>
</dbReference>
<comment type="caution">
    <text evidence="2">The sequence shown here is derived from an EMBL/GenBank/DDBJ whole genome shotgun (WGS) entry which is preliminary data.</text>
</comment>